<organism evidence="2 3">
    <name type="scientific">Zasmidium cellare</name>
    <name type="common">Wine cellar mold</name>
    <name type="synonym">Racodium cellare</name>
    <dbReference type="NCBI Taxonomy" id="395010"/>
    <lineage>
        <taxon>Eukaryota</taxon>
        <taxon>Fungi</taxon>
        <taxon>Dikarya</taxon>
        <taxon>Ascomycota</taxon>
        <taxon>Pezizomycotina</taxon>
        <taxon>Dothideomycetes</taxon>
        <taxon>Dothideomycetidae</taxon>
        <taxon>Mycosphaerellales</taxon>
        <taxon>Mycosphaerellaceae</taxon>
        <taxon>Zasmidium</taxon>
    </lineage>
</organism>
<dbReference type="InterPro" id="IPR036291">
    <property type="entry name" value="NAD(P)-bd_dom_sf"/>
</dbReference>
<feature type="region of interest" description="Disordered" evidence="1">
    <location>
        <begin position="340"/>
        <end position="359"/>
    </location>
</feature>
<evidence type="ECO:0000256" key="1">
    <source>
        <dbReference type="SAM" id="MobiDB-lite"/>
    </source>
</evidence>
<feature type="compositionally biased region" description="Polar residues" evidence="1">
    <location>
        <begin position="272"/>
        <end position="288"/>
    </location>
</feature>
<feature type="compositionally biased region" description="Basic and acidic residues" evidence="1">
    <location>
        <begin position="181"/>
        <end position="193"/>
    </location>
</feature>
<protein>
    <submittedName>
        <fullName evidence="2">Uncharacterized protein</fullName>
    </submittedName>
</protein>
<dbReference type="SUPFAM" id="SSF51735">
    <property type="entry name" value="NAD(P)-binding Rossmann-fold domains"/>
    <property type="match status" value="1"/>
</dbReference>
<keyword evidence="3" id="KW-1185">Reference proteome</keyword>
<feature type="region of interest" description="Disordered" evidence="1">
    <location>
        <begin position="266"/>
        <end position="328"/>
    </location>
</feature>
<proteinExistence type="predicted"/>
<dbReference type="Proteomes" id="UP001305779">
    <property type="component" value="Unassembled WGS sequence"/>
</dbReference>
<dbReference type="EMBL" id="JAXOVC010000002">
    <property type="protein sequence ID" value="KAK4506020.1"/>
    <property type="molecule type" value="Genomic_DNA"/>
</dbReference>
<feature type="compositionally biased region" description="Low complexity" evidence="1">
    <location>
        <begin position="167"/>
        <end position="177"/>
    </location>
</feature>
<accession>A0ABR0EXV2</accession>
<name>A0ABR0EXV2_ZASCE</name>
<evidence type="ECO:0000313" key="2">
    <source>
        <dbReference type="EMBL" id="KAK4506020.1"/>
    </source>
</evidence>
<gene>
    <name evidence="2" type="ORF">PRZ48_003985</name>
</gene>
<evidence type="ECO:0000313" key="3">
    <source>
        <dbReference type="Proteomes" id="UP001305779"/>
    </source>
</evidence>
<sequence>MGPYAKGKLAIERMILESKIPYTIVNVAPQMDEVITPDHVAGKRTSLITLVDPAMRFSYISRDDLGRAIGKIFMQRKVHYYATYQLVGTQTPLGMNEIAEKVRHELGYSVEAIRLHIVDPVEMLRSGDKTFTAEGLRYLQDEVGWVIPPLDIGPSRSGNFAEARNESAALSTSTLAANIPGDRDEVKQKETMARRHAMGPNATRPTYSELGVEENDMAPQDKETELPGNQDATMEEAKEIVVQAGVTHGEQNETHQERAGRIDSLAYPPQAHPSTESIKAGESATSRPVSPPTHAEVHGPPPVEGAAGNITGADISNNRASFAGPPIYPNISIERRGAFLSRREEEDQSAEKTPTTTKATEHIPRTFNDLPTDEAPPKKVYAYRQPNSEVLLIDPRLSGREETFAEIAYRSRNGGVDCGVGLVGNSNTLRYLIKKEPESFDAFLVRRKREWEQMEDEIEQGRQALLPGGGVSLVDENQRPRVEEEQGGVLVDEEDESVVVEDVAGVPVGQHYRLAGHRHSAEFIIGATESEEEQLGEELEFGEILRGP</sequence>
<reference evidence="2 3" key="1">
    <citation type="journal article" date="2023" name="G3 (Bethesda)">
        <title>A chromosome-level genome assembly of Zasmidium syzygii isolated from banana leaves.</title>
        <authorList>
            <person name="van Westerhoven A.C."/>
            <person name="Mehrabi R."/>
            <person name="Talebi R."/>
            <person name="Steentjes M.B.F."/>
            <person name="Corcolon B."/>
            <person name="Chong P.A."/>
            <person name="Kema G.H.J."/>
            <person name="Seidl M.F."/>
        </authorList>
    </citation>
    <scope>NUCLEOTIDE SEQUENCE [LARGE SCALE GENOMIC DNA]</scope>
    <source>
        <strain evidence="2 3">P124</strain>
    </source>
</reference>
<feature type="region of interest" description="Disordered" evidence="1">
    <location>
        <begin position="163"/>
        <end position="211"/>
    </location>
</feature>
<dbReference type="Gene3D" id="3.40.50.720">
    <property type="entry name" value="NAD(P)-binding Rossmann-like Domain"/>
    <property type="match status" value="1"/>
</dbReference>
<comment type="caution">
    <text evidence="2">The sequence shown here is derived from an EMBL/GenBank/DDBJ whole genome shotgun (WGS) entry which is preliminary data.</text>
</comment>